<evidence type="ECO:0000313" key="14">
    <source>
        <dbReference type="Proteomes" id="UP000293433"/>
    </source>
</evidence>
<dbReference type="InterPro" id="IPR027417">
    <property type="entry name" value="P-loop_NTPase"/>
</dbReference>
<evidence type="ECO:0000313" key="13">
    <source>
        <dbReference type="EMBL" id="RZS47406.1"/>
    </source>
</evidence>
<dbReference type="Pfam" id="PF00005">
    <property type="entry name" value="ABC_tran"/>
    <property type="match status" value="2"/>
</dbReference>
<dbReference type="GO" id="GO:0005524">
    <property type="term" value="F:ATP binding"/>
    <property type="evidence" value="ECO:0007669"/>
    <property type="project" value="UniProtKB-KW"/>
</dbReference>
<evidence type="ECO:0000256" key="5">
    <source>
        <dbReference type="ARBA" id="ARBA00022597"/>
    </source>
</evidence>
<dbReference type="InterPro" id="IPR003439">
    <property type="entry name" value="ABC_transporter-like_ATP-bd"/>
</dbReference>
<dbReference type="CDD" id="cd03215">
    <property type="entry name" value="ABC_Carb_Monos_II"/>
    <property type="match status" value="1"/>
</dbReference>
<dbReference type="AlphaFoldDB" id="A0A4Q7LBF2"/>
<keyword evidence="3" id="KW-1003">Cell membrane</keyword>
<feature type="domain" description="ABC transporter" evidence="12">
    <location>
        <begin position="14"/>
        <end position="249"/>
    </location>
</feature>
<evidence type="ECO:0000256" key="1">
    <source>
        <dbReference type="ARBA" id="ARBA00004202"/>
    </source>
</evidence>
<feature type="region of interest" description="Disordered" evidence="11">
    <location>
        <begin position="534"/>
        <end position="570"/>
    </location>
</feature>
<evidence type="ECO:0000256" key="8">
    <source>
        <dbReference type="ARBA" id="ARBA00022840"/>
    </source>
</evidence>
<evidence type="ECO:0000256" key="4">
    <source>
        <dbReference type="ARBA" id="ARBA00022519"/>
    </source>
</evidence>
<dbReference type="GO" id="GO:0005886">
    <property type="term" value="C:plasma membrane"/>
    <property type="evidence" value="ECO:0007669"/>
    <property type="project" value="UniProtKB-SubCell"/>
</dbReference>
<evidence type="ECO:0000256" key="2">
    <source>
        <dbReference type="ARBA" id="ARBA00022448"/>
    </source>
</evidence>
<gene>
    <name evidence="13" type="ORF">EV685_3609</name>
</gene>
<dbReference type="PANTHER" id="PTHR43790">
    <property type="entry name" value="CARBOHYDRATE TRANSPORT ATP-BINDING PROTEIN MG119-RELATED"/>
    <property type="match status" value="1"/>
</dbReference>
<reference evidence="13 14" key="1">
    <citation type="submission" date="2019-02" db="EMBL/GenBank/DDBJ databases">
        <title>Genomic Encyclopedia of Type Strains, Phase IV (KMG-IV): sequencing the most valuable type-strain genomes for metagenomic binning, comparative biology and taxonomic classification.</title>
        <authorList>
            <person name="Goeker M."/>
        </authorList>
    </citation>
    <scope>NUCLEOTIDE SEQUENCE [LARGE SCALE GENOMIC DNA]</scope>
    <source>
        <strain evidence="13 14">DSM 10617</strain>
    </source>
</reference>
<dbReference type="EMBL" id="SGWV01000012">
    <property type="protein sequence ID" value="RZS47406.1"/>
    <property type="molecule type" value="Genomic_DNA"/>
</dbReference>
<keyword evidence="7" id="KW-0547">Nucleotide-binding</keyword>
<dbReference type="Proteomes" id="UP000293433">
    <property type="component" value="Unassembled WGS sequence"/>
</dbReference>
<dbReference type="FunFam" id="3.40.50.300:FF:000127">
    <property type="entry name" value="Ribose import ATP-binding protein RbsA"/>
    <property type="match status" value="1"/>
</dbReference>
<organism evidence="13 14">
    <name type="scientific">Sphaerotilus mobilis</name>
    <dbReference type="NCBI Taxonomy" id="47994"/>
    <lineage>
        <taxon>Bacteria</taxon>
        <taxon>Pseudomonadati</taxon>
        <taxon>Pseudomonadota</taxon>
        <taxon>Betaproteobacteria</taxon>
        <taxon>Burkholderiales</taxon>
        <taxon>Sphaerotilaceae</taxon>
        <taxon>Sphaerotilus</taxon>
    </lineage>
</organism>
<accession>A0A4Q7LBF2</accession>
<dbReference type="SMART" id="SM00382">
    <property type="entry name" value="AAA"/>
    <property type="match status" value="2"/>
</dbReference>
<dbReference type="Gene3D" id="3.40.50.300">
    <property type="entry name" value="P-loop containing nucleotide triphosphate hydrolases"/>
    <property type="match status" value="2"/>
</dbReference>
<feature type="domain" description="ABC transporter" evidence="12">
    <location>
        <begin position="268"/>
        <end position="529"/>
    </location>
</feature>
<comment type="subcellular location">
    <subcellularLocation>
        <location evidence="1">Cell membrane</location>
        <topology evidence="1">Peripheral membrane protein</topology>
    </subcellularLocation>
</comment>
<evidence type="ECO:0000256" key="9">
    <source>
        <dbReference type="ARBA" id="ARBA00022967"/>
    </source>
</evidence>
<dbReference type="InterPro" id="IPR003593">
    <property type="entry name" value="AAA+_ATPase"/>
</dbReference>
<sequence>MIATVSTPAAPPAVRLIGIHKRFGAVQANRDVSFDVAAGSIHGLIGENGAGKSTLMGVLYGLHAPDAGRIEVDGRVLTLGHARDAIAAGIGMVHQHFMLVDRFTVLENIVLGAEDSWQLGASLARVRREVLRLSDEYGLSVNPDARVRDLPVGVLQRVEILKALVRGARVLILDEPTGVLTPQETEQLMRMLATLKSRGTTILLITHKLKEVLAITDRVTVMRAGQVVATRETDGCTEAELAELMVGRAVGHTGTAPRGGRGPGALVLAATSLTWRDPLGVARLSDIELRLHAGEIVGVAGVSGNGQSELLALLAGLLPVQQGSIRIASPREGEAAHRCDAHHPPDPRLLRTLGVAHVPEDRHKLGLVLRFPAWESAVLGYHDDAELQLGPRWSRWTGLMDHRRMRARCRRMMEVFDVRPRDVELGCAKFSGGNQQKLIIAREFGRQPRVLLIGQPTRGVDIGAIETIHREILALRDAGCAVLLVSTELDEILALSDRIVVMCQGRITGSFDRADADEARIGLCMGQVGGSSAFDSTQSPSALPGDAANVPFLPPPQVARDNGRWPGRAR</sequence>
<keyword evidence="8 13" id="KW-0067">ATP-binding</keyword>
<keyword evidence="6" id="KW-0677">Repeat</keyword>
<dbReference type="PANTHER" id="PTHR43790:SF9">
    <property type="entry name" value="GALACTOFURANOSE TRANSPORTER ATP-BINDING PROTEIN YTFR"/>
    <property type="match status" value="1"/>
</dbReference>
<keyword evidence="4" id="KW-0997">Cell inner membrane</keyword>
<dbReference type="GO" id="GO:0016887">
    <property type="term" value="F:ATP hydrolysis activity"/>
    <property type="evidence" value="ECO:0007669"/>
    <property type="project" value="InterPro"/>
</dbReference>
<keyword evidence="9" id="KW-1278">Translocase</keyword>
<evidence type="ECO:0000259" key="12">
    <source>
        <dbReference type="PROSITE" id="PS50893"/>
    </source>
</evidence>
<evidence type="ECO:0000256" key="10">
    <source>
        <dbReference type="ARBA" id="ARBA00023136"/>
    </source>
</evidence>
<evidence type="ECO:0000256" key="11">
    <source>
        <dbReference type="SAM" id="MobiDB-lite"/>
    </source>
</evidence>
<dbReference type="CDD" id="cd03216">
    <property type="entry name" value="ABC_Carb_Monos_I"/>
    <property type="match status" value="1"/>
</dbReference>
<dbReference type="InterPro" id="IPR050107">
    <property type="entry name" value="ABC_carbohydrate_import_ATPase"/>
</dbReference>
<keyword evidence="10" id="KW-0472">Membrane</keyword>
<evidence type="ECO:0000256" key="6">
    <source>
        <dbReference type="ARBA" id="ARBA00022737"/>
    </source>
</evidence>
<dbReference type="InterPro" id="IPR017871">
    <property type="entry name" value="ABC_transporter-like_CS"/>
</dbReference>
<keyword evidence="2" id="KW-0813">Transport</keyword>
<dbReference type="PROSITE" id="PS00211">
    <property type="entry name" value="ABC_TRANSPORTER_1"/>
    <property type="match status" value="1"/>
</dbReference>
<dbReference type="RefSeq" id="WP_242615656.1">
    <property type="nucleotide sequence ID" value="NZ_SGWV01000012.1"/>
</dbReference>
<dbReference type="SUPFAM" id="SSF52540">
    <property type="entry name" value="P-loop containing nucleoside triphosphate hydrolases"/>
    <property type="match status" value="2"/>
</dbReference>
<proteinExistence type="predicted"/>
<comment type="caution">
    <text evidence="13">The sequence shown here is derived from an EMBL/GenBank/DDBJ whole genome shotgun (WGS) entry which is preliminary data.</text>
</comment>
<evidence type="ECO:0000256" key="7">
    <source>
        <dbReference type="ARBA" id="ARBA00022741"/>
    </source>
</evidence>
<keyword evidence="5" id="KW-0762">Sugar transport</keyword>
<evidence type="ECO:0000256" key="3">
    <source>
        <dbReference type="ARBA" id="ARBA00022475"/>
    </source>
</evidence>
<dbReference type="PROSITE" id="PS50893">
    <property type="entry name" value="ABC_TRANSPORTER_2"/>
    <property type="match status" value="2"/>
</dbReference>
<protein>
    <submittedName>
        <fullName evidence="13">Nucleoside ABC transporter ATP-binding protein</fullName>
    </submittedName>
</protein>
<keyword evidence="14" id="KW-1185">Reference proteome</keyword>
<name>A0A4Q7LBF2_9BURK</name>